<dbReference type="Gene3D" id="1.20.5.1000">
    <property type="entry name" value="arf6 gtpase in complex with a specific effector, jip4"/>
    <property type="match status" value="1"/>
</dbReference>
<organism evidence="2 3">
    <name type="scientific">Mangrovactinospora gilvigrisea</name>
    <dbReference type="NCBI Taxonomy" id="1428644"/>
    <lineage>
        <taxon>Bacteria</taxon>
        <taxon>Bacillati</taxon>
        <taxon>Actinomycetota</taxon>
        <taxon>Actinomycetes</taxon>
        <taxon>Kitasatosporales</taxon>
        <taxon>Streptomycetaceae</taxon>
        <taxon>Mangrovactinospora</taxon>
    </lineage>
</organism>
<accession>A0A1J7CD63</accession>
<dbReference type="STRING" id="1428644.BIV57_00265"/>
<dbReference type="EMBL" id="MLCF01000002">
    <property type="protein sequence ID" value="OIV39504.1"/>
    <property type="molecule type" value="Genomic_DNA"/>
</dbReference>
<evidence type="ECO:0000256" key="1">
    <source>
        <dbReference type="SAM" id="Coils"/>
    </source>
</evidence>
<protein>
    <recommendedName>
        <fullName evidence="4">Transposase</fullName>
    </recommendedName>
</protein>
<sequence length="156" mass="17722">MEGAGERITFSAVARKAGVSTWLTYRPGIREYIDDARLRQQTALRPHTRSGGPTAATLRTDLEHARTTITALRAERDELRTALRHQLGRQLDEASRPDLTVRVDDLTARNQQLADQLKQATEHNTALEARVRALEEDLTAARTSLRRMIRTENRLR</sequence>
<dbReference type="AlphaFoldDB" id="A0A1J7CD63"/>
<proteinExistence type="predicted"/>
<evidence type="ECO:0000313" key="2">
    <source>
        <dbReference type="EMBL" id="OIV39504.1"/>
    </source>
</evidence>
<feature type="coiled-coil region" evidence="1">
    <location>
        <begin position="55"/>
        <end position="151"/>
    </location>
</feature>
<gene>
    <name evidence="2" type="ORF">BIV57_00265</name>
</gene>
<keyword evidence="1" id="KW-0175">Coiled coil</keyword>
<comment type="caution">
    <text evidence="2">The sequence shown here is derived from an EMBL/GenBank/DDBJ whole genome shotgun (WGS) entry which is preliminary data.</text>
</comment>
<name>A0A1J7CD63_9ACTN</name>
<dbReference type="Proteomes" id="UP000243342">
    <property type="component" value="Unassembled WGS sequence"/>
</dbReference>
<keyword evidence="3" id="KW-1185">Reference proteome</keyword>
<evidence type="ECO:0000313" key="3">
    <source>
        <dbReference type="Proteomes" id="UP000243342"/>
    </source>
</evidence>
<reference evidence="2 3" key="1">
    <citation type="submission" date="2016-10" db="EMBL/GenBank/DDBJ databases">
        <title>Genome sequence of Streptomyces gilvigriseus MUSC 26.</title>
        <authorList>
            <person name="Lee L.-H."/>
            <person name="Ser H.-L."/>
        </authorList>
    </citation>
    <scope>NUCLEOTIDE SEQUENCE [LARGE SCALE GENOMIC DNA]</scope>
    <source>
        <strain evidence="2 3">MUSC 26</strain>
    </source>
</reference>
<evidence type="ECO:0008006" key="4">
    <source>
        <dbReference type="Google" id="ProtNLM"/>
    </source>
</evidence>
<dbReference type="OrthoDB" id="4948751at2"/>